<name>A0AA39FM31_9HYME</name>
<keyword evidence="2" id="KW-1185">Reference proteome</keyword>
<organism evidence="1 2">
    <name type="scientific">Microctonus aethiopoides</name>
    <dbReference type="NCBI Taxonomy" id="144406"/>
    <lineage>
        <taxon>Eukaryota</taxon>
        <taxon>Metazoa</taxon>
        <taxon>Ecdysozoa</taxon>
        <taxon>Arthropoda</taxon>
        <taxon>Hexapoda</taxon>
        <taxon>Insecta</taxon>
        <taxon>Pterygota</taxon>
        <taxon>Neoptera</taxon>
        <taxon>Endopterygota</taxon>
        <taxon>Hymenoptera</taxon>
        <taxon>Apocrita</taxon>
        <taxon>Ichneumonoidea</taxon>
        <taxon>Braconidae</taxon>
        <taxon>Euphorinae</taxon>
        <taxon>Microctonus</taxon>
    </lineage>
</organism>
<dbReference type="InterPro" id="IPR024079">
    <property type="entry name" value="MetalloPept_cat_dom_sf"/>
</dbReference>
<reference evidence="1" key="2">
    <citation type="submission" date="2023-03" db="EMBL/GenBank/DDBJ databases">
        <authorList>
            <person name="Inwood S.N."/>
            <person name="Skelly J.G."/>
            <person name="Guhlin J."/>
            <person name="Harrop T.W.R."/>
            <person name="Goldson S.G."/>
            <person name="Dearden P.K."/>
        </authorList>
    </citation>
    <scope>NUCLEOTIDE SEQUENCE</scope>
    <source>
        <strain evidence="1">Irish</strain>
        <tissue evidence="1">Whole body</tissue>
    </source>
</reference>
<accession>A0AA39FM31</accession>
<dbReference type="GO" id="GO:0008237">
    <property type="term" value="F:metallopeptidase activity"/>
    <property type="evidence" value="ECO:0007669"/>
    <property type="project" value="InterPro"/>
</dbReference>
<gene>
    <name evidence="1" type="ORF">PV328_005309</name>
</gene>
<proteinExistence type="predicted"/>
<protein>
    <recommendedName>
        <fullName evidence="3">Peptidase M12B domain-containing protein</fullName>
    </recommendedName>
</protein>
<sequence length="467" mass="53373">MQDILHHSWQHEAACSALNQLKPVPIKEVCLSVHSSDPTSEEKYSLEIKPQLGEYYIYDIVNSRVIAVASQSVGLKLTYYETLMVKIHNRGEIIELKLKRTEQYLASKNLPVWSAWKNEDPQLIPDVMNEVGDFIMYHDIEHSAAVVYFAKSDAIFGVIDTRFYINGLPLSELGPNIYHEVGGDYVKDRNVNDNSETFHDFATQLSHRRSDEEMNEMHSPPIRRHDCNPSSEPLDLSVPHFSESTDPEFKILYPEILVFETGVFPYSYNRGIQDRVSRAPFDVYSKRMVQDPYQALLGSIVHRRNAFADYITASHEIAHLMSIYHEPPKENTDDCTPRCSAIMQEFSNYCRNCLRWSQKSVGELKTYVRTSRNHCFLLNHPRSLFPYGQPIKTLTPSQQCICYGYHSHRVQVENPGNEVDTISCSAGLNCVINNVLDLMVPLPLDGTPCNTNKVCQLILLSLTISSY</sequence>
<evidence type="ECO:0000313" key="2">
    <source>
        <dbReference type="Proteomes" id="UP001168990"/>
    </source>
</evidence>
<comment type="caution">
    <text evidence="1">The sequence shown here is derived from an EMBL/GenBank/DDBJ whole genome shotgun (WGS) entry which is preliminary data.</text>
</comment>
<dbReference type="EMBL" id="JAQQBS010000002">
    <property type="protein sequence ID" value="KAK0171921.1"/>
    <property type="molecule type" value="Genomic_DNA"/>
</dbReference>
<reference evidence="1" key="1">
    <citation type="journal article" date="2023" name="bioRxiv">
        <title>Scaffold-level genome assemblies of two parasitoid biocontrol wasps reveal the parthenogenesis mechanism and an associated novel virus.</title>
        <authorList>
            <person name="Inwood S."/>
            <person name="Skelly J."/>
            <person name="Guhlin J."/>
            <person name="Harrop T."/>
            <person name="Goldson S."/>
            <person name="Dearden P."/>
        </authorList>
    </citation>
    <scope>NUCLEOTIDE SEQUENCE</scope>
    <source>
        <strain evidence="1">Irish</strain>
        <tissue evidence="1">Whole body</tissue>
    </source>
</reference>
<dbReference type="SUPFAM" id="SSF55486">
    <property type="entry name" value="Metalloproteases ('zincins'), catalytic domain"/>
    <property type="match status" value="1"/>
</dbReference>
<dbReference type="Gene3D" id="3.40.390.10">
    <property type="entry name" value="Collagenase (Catalytic Domain)"/>
    <property type="match status" value="1"/>
</dbReference>
<dbReference type="Proteomes" id="UP001168990">
    <property type="component" value="Unassembled WGS sequence"/>
</dbReference>
<evidence type="ECO:0000313" key="1">
    <source>
        <dbReference type="EMBL" id="KAK0171921.1"/>
    </source>
</evidence>
<evidence type="ECO:0008006" key="3">
    <source>
        <dbReference type="Google" id="ProtNLM"/>
    </source>
</evidence>
<dbReference type="AlphaFoldDB" id="A0AA39FM31"/>